<name>A0A1Y1JPL9_PLAGO</name>
<gene>
    <name evidence="3" type="ORF">PGO_003710</name>
</gene>
<organism evidence="3 4">
    <name type="scientific">Plasmodium gonderi</name>
    <dbReference type="NCBI Taxonomy" id="77519"/>
    <lineage>
        <taxon>Eukaryota</taxon>
        <taxon>Sar</taxon>
        <taxon>Alveolata</taxon>
        <taxon>Apicomplexa</taxon>
        <taxon>Aconoidasida</taxon>
        <taxon>Haemosporida</taxon>
        <taxon>Plasmodiidae</taxon>
        <taxon>Plasmodium</taxon>
        <taxon>Plasmodium (Plasmodium)</taxon>
    </lineage>
</organism>
<evidence type="ECO:0000256" key="2">
    <source>
        <dbReference type="SAM" id="SignalP"/>
    </source>
</evidence>
<protein>
    <submittedName>
        <fullName evidence="3">Variable surface protein</fullName>
    </submittedName>
</protein>
<comment type="caution">
    <text evidence="3">The sequence shown here is derived from an EMBL/GenBank/DDBJ whole genome shotgun (WGS) entry which is preliminary data.</text>
</comment>
<keyword evidence="2" id="KW-0732">Signal</keyword>
<reference evidence="4" key="1">
    <citation type="submission" date="2017-04" db="EMBL/GenBank/DDBJ databases">
        <title>Plasmodium gonderi genome.</title>
        <authorList>
            <person name="Arisue N."/>
            <person name="Honma H."/>
            <person name="Kawai S."/>
            <person name="Tougan T."/>
            <person name="Tanabe K."/>
            <person name="Horii T."/>
        </authorList>
    </citation>
    <scope>NUCLEOTIDE SEQUENCE [LARGE SCALE GENOMIC DNA]</scope>
    <source>
        <strain evidence="4">ATCC 30045</strain>
    </source>
</reference>
<dbReference type="Pfam" id="PF12420">
    <property type="entry name" value="DUF3671"/>
    <property type="match status" value="1"/>
</dbReference>
<feature type="signal peptide" evidence="2">
    <location>
        <begin position="1"/>
        <end position="22"/>
    </location>
</feature>
<feature type="transmembrane region" description="Helical" evidence="1">
    <location>
        <begin position="224"/>
        <end position="246"/>
    </location>
</feature>
<dbReference type="EMBL" id="BDQF01000442">
    <property type="protein sequence ID" value="GAW84566.1"/>
    <property type="molecule type" value="Genomic_DNA"/>
</dbReference>
<keyword evidence="4" id="KW-1185">Reference proteome</keyword>
<feature type="transmembrane region" description="Helical" evidence="1">
    <location>
        <begin position="160"/>
        <end position="180"/>
    </location>
</feature>
<keyword evidence="1" id="KW-0472">Membrane</keyword>
<evidence type="ECO:0000256" key="1">
    <source>
        <dbReference type="SAM" id="Phobius"/>
    </source>
</evidence>
<dbReference type="OMA" id="KMNINDY"/>
<dbReference type="InterPro" id="IPR022139">
    <property type="entry name" value="Fam-L/Fam-M-like_plasmodium"/>
</dbReference>
<evidence type="ECO:0000313" key="3">
    <source>
        <dbReference type="EMBL" id="GAW84566.1"/>
    </source>
</evidence>
<keyword evidence="1" id="KW-0812">Transmembrane</keyword>
<sequence length="276" mass="32306">MMMGKTKFNIFSIFWIFLIILCKNHYRHDVVIHYISPSEFETLFNIYKMSEISVVQINRIMAKHEIQKNLKNSVLREKNYVKEKNKRTKNIEDNAPTYEKIKNETLNELDAYMRSYYSRYAKRKGLGKLDCSCEKKIFDIIDKSRKSNNKNLKKKIHLKYGFGFVTTCLLPLLGIILPLLDMIYSSTKHILPCPTTGSCTGSDQWKGGYKSILSVSGIPVEVSYIYIAFFLTLSYIILALIIYIMVKIVKYEKLKAEKGKMYFKEYCDFCKEVISK</sequence>
<dbReference type="RefSeq" id="XP_028547155.1">
    <property type="nucleotide sequence ID" value="XM_028691354.1"/>
</dbReference>
<evidence type="ECO:0000313" key="4">
    <source>
        <dbReference type="Proteomes" id="UP000195521"/>
    </source>
</evidence>
<feature type="chain" id="PRO_5013344860" evidence="2">
    <location>
        <begin position="23"/>
        <end position="276"/>
    </location>
</feature>
<accession>A0A1Y1JPL9</accession>
<dbReference type="OrthoDB" id="389412at2759"/>
<proteinExistence type="predicted"/>
<dbReference type="AlphaFoldDB" id="A0A1Y1JPL9"/>
<dbReference type="GeneID" id="39745374"/>
<keyword evidence="1" id="KW-1133">Transmembrane helix</keyword>
<dbReference type="Proteomes" id="UP000195521">
    <property type="component" value="Unassembled WGS sequence"/>
</dbReference>